<evidence type="ECO:0000313" key="7">
    <source>
        <dbReference type="Proteomes" id="UP000035034"/>
    </source>
</evidence>
<dbReference type="Gene3D" id="2.30.38.10">
    <property type="entry name" value="Luciferase, Domain 3"/>
    <property type="match status" value="1"/>
</dbReference>
<dbReference type="GO" id="GO:0005737">
    <property type="term" value="C:cytoplasm"/>
    <property type="evidence" value="ECO:0007669"/>
    <property type="project" value="TreeGrafter"/>
</dbReference>
<dbReference type="AlphaFoldDB" id="H0R694"/>
<dbReference type="SUPFAM" id="SSF56801">
    <property type="entry name" value="Acetyl-CoA synthetase-like"/>
    <property type="match status" value="1"/>
</dbReference>
<dbReference type="PANTHER" id="PTHR45527:SF1">
    <property type="entry name" value="FATTY ACID SYNTHASE"/>
    <property type="match status" value="1"/>
</dbReference>
<evidence type="ECO:0000256" key="3">
    <source>
        <dbReference type="ARBA" id="ARBA00022450"/>
    </source>
</evidence>
<gene>
    <name evidence="6" type="ORF">GOEFS_120_00550</name>
</gene>
<sequence length="1026" mass="108029">MSRASAAERGLWFAQSVTASSTPFTVAQLIELHGNVDHKRLFAAVRGAVTEADGLGRIFHQDSDGDVYVADNRPIEVTRKHLGVEPTLITAHVEGRLHIGIDPGVGPCASIEILTAGERTAILVVAHHIVIDAYGLGLLVRRAGQLYADLADDRVFTSITTLANDFDAPTPDAADFWARTLAELTGPLTLADAPRPHRIATTTHTARTVVSGAGGLTRSPARLAAAIAAFCSRQAQTDDVVLGFPMMNRFGSPAANIPCSTVNVVPLRVEVGLGDALDVVLERVAGAMRALRPHSHYRGEDIVRDLRRVGVDGAVGPTINIKPFSSTVEFDDLRAEITSLARGPVVDLSIYALDLAHNGTDGDLELLIDADADLYSLDELVRLTDTLGEFVSLCIADASRPIGSLPVGVIDTARRVQAIRDADRSTDIRPETVPILDAIDSHPDDAIAVIADGETLTYGQLRIRSAAIAVAADFAGPEDIVAVKLPRGTELVAALVGVMRTGAAFLPLDPGFPADRIAATLIDADPIAIIEPGADGQAVVTRQNQRTNHNAPRVRPAHNHSPVYVIYTSGSTGAPKGVVVGTRALRNFTTAMIHQIGYRPGQSVLAVTTISFDISLLETVVPLAAGSTVILAATEDVHSPERLARLIADHEVTYMQATPSLWSAILDSGHAPALAGLTVLVGGEQLPADIASALTESASSVTNMYGPTETTIWSTSAPVVAEEAPSIGLPIDNTGIRILDAALMPVQPGRAGELYLSGAGLARGYHGRGELTATRFVADPFSTVGARMYRTGDLARALPDGRLICLGRTDHQVKVRGFRIELGDIESALSQQDSVDRAVVVADDGRLVGYLTPSNGLDHAKADLDLDALRTALASRLPDYMVPSTLIALDSIPLTPNGKVDRRALPKPDFAALAGHTRSPRTDAEKALAMAFADVLGVPRVGADDSFFLLGGDSIGAVRLVAAAARGGWTVTPLDVFDHPTVAGLALVAAAAAPTGESAWHVNTQSTTTAEIGIDELDDLMEDNLL</sequence>
<dbReference type="Gene3D" id="3.40.50.980">
    <property type="match status" value="2"/>
</dbReference>
<dbReference type="GO" id="GO:0031177">
    <property type="term" value="F:phosphopantetheine binding"/>
    <property type="evidence" value="ECO:0007669"/>
    <property type="project" value="InterPro"/>
</dbReference>
<dbReference type="GO" id="GO:0008610">
    <property type="term" value="P:lipid biosynthetic process"/>
    <property type="evidence" value="ECO:0007669"/>
    <property type="project" value="UniProtKB-ARBA"/>
</dbReference>
<accession>H0R694</accession>
<dbReference type="PANTHER" id="PTHR45527">
    <property type="entry name" value="NONRIBOSOMAL PEPTIDE SYNTHETASE"/>
    <property type="match status" value="1"/>
</dbReference>
<dbReference type="InterPro" id="IPR000873">
    <property type="entry name" value="AMP-dep_synth/lig_dom"/>
</dbReference>
<keyword evidence="7" id="KW-1185">Reference proteome</keyword>
<dbReference type="PROSITE" id="PS00012">
    <property type="entry name" value="PHOSPHOPANTETHEINE"/>
    <property type="match status" value="1"/>
</dbReference>
<evidence type="ECO:0000256" key="1">
    <source>
        <dbReference type="ARBA" id="ARBA00001957"/>
    </source>
</evidence>
<dbReference type="PROSITE" id="PS50075">
    <property type="entry name" value="CARRIER"/>
    <property type="match status" value="1"/>
</dbReference>
<dbReference type="Pfam" id="PF00668">
    <property type="entry name" value="Condensation"/>
    <property type="match status" value="1"/>
</dbReference>
<dbReference type="InterPro" id="IPR010071">
    <property type="entry name" value="AA_adenyl_dom"/>
</dbReference>
<dbReference type="InterPro" id="IPR025110">
    <property type="entry name" value="AMP-bd_C"/>
</dbReference>
<proteinExistence type="inferred from homology"/>
<dbReference type="Gene3D" id="3.30.559.30">
    <property type="entry name" value="Nonribosomal peptide synthetase, condensation domain"/>
    <property type="match status" value="1"/>
</dbReference>
<feature type="domain" description="Carrier" evidence="5">
    <location>
        <begin position="919"/>
        <end position="993"/>
    </location>
</feature>
<name>H0R694_9ACTN</name>
<comment type="similarity">
    <text evidence="2">Belongs to the ATP-dependent AMP-binding enzyme family.</text>
</comment>
<dbReference type="EMBL" id="BAEH01000120">
    <property type="protein sequence ID" value="GAB20595.1"/>
    <property type="molecule type" value="Genomic_DNA"/>
</dbReference>
<dbReference type="InterPro" id="IPR020845">
    <property type="entry name" value="AMP-binding_CS"/>
</dbReference>
<keyword evidence="3" id="KW-0596">Phosphopantetheine</keyword>
<organism evidence="6 7">
    <name type="scientific">Gordonia effusa NBRC 100432</name>
    <dbReference type="NCBI Taxonomy" id="1077974"/>
    <lineage>
        <taxon>Bacteria</taxon>
        <taxon>Bacillati</taxon>
        <taxon>Actinomycetota</taxon>
        <taxon>Actinomycetes</taxon>
        <taxon>Mycobacteriales</taxon>
        <taxon>Gordoniaceae</taxon>
        <taxon>Gordonia</taxon>
    </lineage>
</organism>
<dbReference type="GO" id="GO:0003824">
    <property type="term" value="F:catalytic activity"/>
    <property type="evidence" value="ECO:0007669"/>
    <property type="project" value="InterPro"/>
</dbReference>
<dbReference type="Gene3D" id="3.30.559.10">
    <property type="entry name" value="Chloramphenicol acetyltransferase-like domain"/>
    <property type="match status" value="1"/>
</dbReference>
<dbReference type="GO" id="GO:0044550">
    <property type="term" value="P:secondary metabolite biosynthetic process"/>
    <property type="evidence" value="ECO:0007669"/>
    <property type="project" value="TreeGrafter"/>
</dbReference>
<evidence type="ECO:0000256" key="4">
    <source>
        <dbReference type="ARBA" id="ARBA00022553"/>
    </source>
</evidence>
<evidence type="ECO:0000256" key="2">
    <source>
        <dbReference type="ARBA" id="ARBA00006432"/>
    </source>
</evidence>
<evidence type="ECO:0000313" key="6">
    <source>
        <dbReference type="EMBL" id="GAB20595.1"/>
    </source>
</evidence>
<dbReference type="InterPro" id="IPR045851">
    <property type="entry name" value="AMP-bd_C_sf"/>
</dbReference>
<dbReference type="Proteomes" id="UP000035034">
    <property type="component" value="Unassembled WGS sequence"/>
</dbReference>
<dbReference type="InterPro" id="IPR029058">
    <property type="entry name" value="AB_hydrolase_fold"/>
</dbReference>
<dbReference type="RefSeq" id="WP_007319930.1">
    <property type="nucleotide sequence ID" value="NZ_BAEH01000120.1"/>
</dbReference>
<dbReference type="FunFam" id="1.10.1200.10:FF:000005">
    <property type="entry name" value="Nonribosomal peptide synthetase 1"/>
    <property type="match status" value="1"/>
</dbReference>
<dbReference type="eggNOG" id="COG1020">
    <property type="taxonomic scope" value="Bacteria"/>
</dbReference>
<dbReference type="SUPFAM" id="SSF47336">
    <property type="entry name" value="ACP-like"/>
    <property type="match status" value="1"/>
</dbReference>
<dbReference type="PROSITE" id="PS00455">
    <property type="entry name" value="AMP_BINDING"/>
    <property type="match status" value="1"/>
</dbReference>
<dbReference type="SMART" id="SM00823">
    <property type="entry name" value="PKS_PP"/>
    <property type="match status" value="1"/>
</dbReference>
<dbReference type="OrthoDB" id="2472181at2"/>
<protein>
    <submittedName>
        <fullName evidence="6">Putative non-ribosomal peptide synthetase</fullName>
    </submittedName>
</protein>
<dbReference type="InterPro" id="IPR001242">
    <property type="entry name" value="Condensation_dom"/>
</dbReference>
<dbReference type="InterPro" id="IPR006162">
    <property type="entry name" value="Ppantetheine_attach_site"/>
</dbReference>
<dbReference type="Gene3D" id="3.30.300.30">
    <property type="match status" value="1"/>
</dbReference>
<evidence type="ECO:0000259" key="5">
    <source>
        <dbReference type="PROSITE" id="PS50075"/>
    </source>
</evidence>
<comment type="cofactor">
    <cofactor evidence="1">
        <name>pantetheine 4'-phosphate</name>
        <dbReference type="ChEBI" id="CHEBI:47942"/>
    </cofactor>
</comment>
<dbReference type="UniPathway" id="UPA00011"/>
<dbReference type="Pfam" id="PF00501">
    <property type="entry name" value="AMP-binding"/>
    <property type="match status" value="1"/>
</dbReference>
<dbReference type="InterPro" id="IPR036736">
    <property type="entry name" value="ACP-like_sf"/>
</dbReference>
<dbReference type="Gene3D" id="3.40.50.1820">
    <property type="entry name" value="alpha/beta hydrolase"/>
    <property type="match status" value="1"/>
</dbReference>
<comment type="caution">
    <text evidence="6">The sequence shown here is derived from an EMBL/GenBank/DDBJ whole genome shotgun (WGS) entry which is preliminary data.</text>
</comment>
<dbReference type="InterPro" id="IPR023213">
    <property type="entry name" value="CAT-like_dom_sf"/>
</dbReference>
<dbReference type="SUPFAM" id="SSF52777">
    <property type="entry name" value="CoA-dependent acyltransferases"/>
    <property type="match status" value="2"/>
</dbReference>
<keyword evidence="4" id="KW-0597">Phosphoprotein</keyword>
<dbReference type="GO" id="GO:0043041">
    <property type="term" value="P:amino acid activation for nonribosomal peptide biosynthetic process"/>
    <property type="evidence" value="ECO:0007669"/>
    <property type="project" value="TreeGrafter"/>
</dbReference>
<dbReference type="InterPro" id="IPR020806">
    <property type="entry name" value="PKS_PP-bd"/>
</dbReference>
<reference evidence="6 7" key="1">
    <citation type="submission" date="2011-12" db="EMBL/GenBank/DDBJ databases">
        <title>Whole genome shotgun sequence of Gordonia effusa NBRC 100432.</title>
        <authorList>
            <person name="Yoshida I."/>
            <person name="Takarada H."/>
            <person name="Hosoyama A."/>
            <person name="Tsuchikane K."/>
            <person name="Katsumata H."/>
            <person name="Yamazaki S."/>
            <person name="Fujita N."/>
        </authorList>
    </citation>
    <scope>NUCLEOTIDE SEQUENCE [LARGE SCALE GENOMIC DNA]</scope>
    <source>
        <strain evidence="6 7">NBRC 100432</strain>
    </source>
</reference>
<dbReference type="InterPro" id="IPR009081">
    <property type="entry name" value="PP-bd_ACP"/>
</dbReference>
<dbReference type="NCBIfam" id="TIGR01733">
    <property type="entry name" value="AA-adenyl-dom"/>
    <property type="match status" value="1"/>
</dbReference>
<dbReference type="FunFam" id="3.30.300.30:FF:000010">
    <property type="entry name" value="Enterobactin synthetase component F"/>
    <property type="match status" value="1"/>
</dbReference>
<dbReference type="STRING" id="1077974.GOEFS_120_00550"/>
<dbReference type="Pfam" id="PF13193">
    <property type="entry name" value="AMP-binding_C"/>
    <property type="match status" value="1"/>
</dbReference>
<dbReference type="Pfam" id="PF00550">
    <property type="entry name" value="PP-binding"/>
    <property type="match status" value="1"/>
</dbReference>